<keyword evidence="6" id="KW-1185">Reference proteome</keyword>
<dbReference type="GO" id="GO:0005886">
    <property type="term" value="C:plasma membrane"/>
    <property type="evidence" value="ECO:0007669"/>
    <property type="project" value="UniProtKB-SubCell"/>
</dbReference>
<dbReference type="SUPFAM" id="SSF161098">
    <property type="entry name" value="MetI-like"/>
    <property type="match status" value="1"/>
</dbReference>
<accession>A0A1D8UV63</accession>
<evidence type="ECO:0000256" key="2">
    <source>
        <dbReference type="ARBA" id="ARBA00022692"/>
    </source>
</evidence>
<dbReference type="EMBL" id="CP014674">
    <property type="protein sequence ID" value="AOX17531.1"/>
    <property type="molecule type" value="Genomic_DNA"/>
</dbReference>
<protein>
    <submittedName>
        <fullName evidence="5">Uncharacterized protein</fullName>
    </submittedName>
</protein>
<evidence type="ECO:0000256" key="3">
    <source>
        <dbReference type="ARBA" id="ARBA00022989"/>
    </source>
</evidence>
<gene>
    <name evidence="5" type="ORF">A0U89_10680</name>
</gene>
<keyword evidence="2" id="KW-0812">Transmembrane</keyword>
<sequence>MIVVDFLSVLLGVGFGALLGYGLHCTLPRGLPLAFGLLVLIPALTLAFVLPLVFRESATLFLSFCQGFLIAPAALLPLAVKLDRVPPGLTRAGAGLGADSAMRVRLIWVPLLGPAATATGIAIVLLGVFCLAAQHR</sequence>
<keyword evidence="4" id="KW-0472">Membrane</keyword>
<proteinExistence type="predicted"/>
<dbReference type="OrthoDB" id="7285101at2"/>
<keyword evidence="3" id="KW-1133">Transmembrane helix</keyword>
<dbReference type="KEGG" id="kba:A0U89_10680"/>
<dbReference type="InterPro" id="IPR035906">
    <property type="entry name" value="MetI-like_sf"/>
</dbReference>
<evidence type="ECO:0000313" key="6">
    <source>
        <dbReference type="Proteomes" id="UP000179145"/>
    </source>
</evidence>
<evidence type="ECO:0000256" key="1">
    <source>
        <dbReference type="ARBA" id="ARBA00004651"/>
    </source>
</evidence>
<evidence type="ECO:0000313" key="5">
    <source>
        <dbReference type="EMBL" id="AOX17531.1"/>
    </source>
</evidence>
<evidence type="ECO:0000256" key="4">
    <source>
        <dbReference type="ARBA" id="ARBA00023136"/>
    </source>
</evidence>
<name>A0A1D8UV63_9PROT</name>
<organism evidence="5 6">
    <name type="scientific">Kozakia baliensis</name>
    <dbReference type="NCBI Taxonomy" id="153496"/>
    <lineage>
        <taxon>Bacteria</taxon>
        <taxon>Pseudomonadati</taxon>
        <taxon>Pseudomonadota</taxon>
        <taxon>Alphaproteobacteria</taxon>
        <taxon>Acetobacterales</taxon>
        <taxon>Acetobacteraceae</taxon>
        <taxon>Kozakia</taxon>
    </lineage>
</organism>
<comment type="subcellular location">
    <subcellularLocation>
        <location evidence="1">Cell membrane</location>
        <topology evidence="1">Multi-pass membrane protein</topology>
    </subcellularLocation>
</comment>
<dbReference type="AlphaFoldDB" id="A0A1D8UV63"/>
<dbReference type="GO" id="GO:0055085">
    <property type="term" value="P:transmembrane transport"/>
    <property type="evidence" value="ECO:0007669"/>
    <property type="project" value="InterPro"/>
</dbReference>
<dbReference type="Proteomes" id="UP000179145">
    <property type="component" value="Chromosome"/>
</dbReference>
<dbReference type="STRING" id="153496.A0U89_10680"/>
<dbReference type="PROSITE" id="PS50928">
    <property type="entry name" value="ABC_TM1"/>
    <property type="match status" value="1"/>
</dbReference>
<dbReference type="InterPro" id="IPR000515">
    <property type="entry name" value="MetI-like"/>
</dbReference>
<dbReference type="RefSeq" id="WP_070403112.1">
    <property type="nucleotide sequence ID" value="NZ_BJVW01000001.1"/>
</dbReference>
<reference evidence="5 6" key="1">
    <citation type="journal article" date="2016" name="Microb. Cell Fact.">
        <title>Dissection of exopolysaccharide biosynthesis in Kozakia baliensis.</title>
        <authorList>
            <person name="Brandt J.U."/>
            <person name="Jakob F."/>
            <person name="Behr J."/>
            <person name="Geissler A.J."/>
            <person name="Vogel R.F."/>
        </authorList>
    </citation>
    <scope>NUCLEOTIDE SEQUENCE [LARGE SCALE GENOMIC DNA]</scope>
    <source>
        <strain evidence="5 6">DSM 14400</strain>
    </source>
</reference>